<evidence type="ECO:0000313" key="2">
    <source>
        <dbReference type="Proteomes" id="UP000076079"/>
    </source>
</evidence>
<organism evidence="1 2">
    <name type="scientific">Luteitalea pratensis</name>
    <dbReference type="NCBI Taxonomy" id="1855912"/>
    <lineage>
        <taxon>Bacteria</taxon>
        <taxon>Pseudomonadati</taxon>
        <taxon>Acidobacteriota</taxon>
        <taxon>Vicinamibacteria</taxon>
        <taxon>Vicinamibacterales</taxon>
        <taxon>Vicinamibacteraceae</taxon>
        <taxon>Luteitalea</taxon>
    </lineage>
</organism>
<dbReference type="Proteomes" id="UP000076079">
    <property type="component" value="Chromosome"/>
</dbReference>
<reference evidence="2" key="2">
    <citation type="submission" date="2016-04" db="EMBL/GenBank/DDBJ databases">
        <title>First Complete Genome Sequence of a Subdivision 6 Acidobacterium.</title>
        <authorList>
            <person name="Huang S."/>
            <person name="Vieira S."/>
            <person name="Bunk B."/>
            <person name="Riedel T."/>
            <person name="Sproeer C."/>
            <person name="Overmann J."/>
        </authorList>
    </citation>
    <scope>NUCLEOTIDE SEQUENCE [LARGE SCALE GENOMIC DNA]</scope>
    <source>
        <strain evidence="2">DSM 100886 HEG_-6_39</strain>
    </source>
</reference>
<name>A0A143PMB6_LUTPR</name>
<gene>
    <name evidence="1" type="ORF">LuPra_02568</name>
</gene>
<dbReference type="AlphaFoldDB" id="A0A143PMB6"/>
<sequence>MWGRNSQTLFYRKGQAVMAVAVRGATPADWGTPEKLFEGPYLFIGGPTMFDVAPDGRFLMLKQSRGDGVTLTPDNVVVVQHWFDELKRLVPTK</sequence>
<dbReference type="EMBL" id="CP015136">
    <property type="protein sequence ID" value="AMY09353.1"/>
    <property type="molecule type" value="Genomic_DNA"/>
</dbReference>
<keyword evidence="2" id="KW-1185">Reference proteome</keyword>
<proteinExistence type="predicted"/>
<dbReference type="KEGG" id="abac:LuPra_02568"/>
<evidence type="ECO:0000313" key="1">
    <source>
        <dbReference type="EMBL" id="AMY09353.1"/>
    </source>
</evidence>
<protein>
    <submittedName>
        <fullName evidence="1">Uncharacterized protein</fullName>
    </submittedName>
</protein>
<reference evidence="1 2" key="1">
    <citation type="journal article" date="2016" name="Genome Announc.">
        <title>First Complete Genome Sequence of a Subdivision 6 Acidobacterium Strain.</title>
        <authorList>
            <person name="Huang S."/>
            <person name="Vieira S."/>
            <person name="Bunk B."/>
            <person name="Riedel T."/>
            <person name="Sproer C."/>
            <person name="Overmann J."/>
        </authorList>
    </citation>
    <scope>NUCLEOTIDE SEQUENCE [LARGE SCALE GENOMIC DNA]</scope>
    <source>
        <strain evidence="2">DSM 100886 HEG_-6_39</strain>
    </source>
</reference>
<accession>A0A143PMB6</accession>